<protein>
    <submittedName>
        <fullName evidence="1">Uncharacterized protein</fullName>
    </submittedName>
</protein>
<name>E5ASP6_MYCRK</name>
<evidence type="ECO:0000313" key="1">
    <source>
        <dbReference type="EMBL" id="CBW75628.1"/>
    </source>
</evidence>
<reference evidence="1 2" key="1">
    <citation type="journal article" date="2011" name="J. Bacteriol.">
        <title>Complete genome sequence of Burkholderia rhizoxinica, an endosymbiont of Rhizopus microsporus.</title>
        <authorList>
            <person name="Lackner G."/>
            <person name="Moebius N."/>
            <person name="Partida-Martinez L."/>
            <person name="Hertweck C."/>
        </authorList>
    </citation>
    <scope>NUCLEOTIDE SEQUENCE [LARGE SCALE GENOMIC DNA]</scope>
    <source>
        <strain evidence="2">DSM 19002 / CIP 109453 / HKI 454</strain>
    </source>
</reference>
<dbReference type="KEGG" id="brh:RBRH_01141"/>
<dbReference type="Proteomes" id="UP000007437">
    <property type="component" value="Chromosome"/>
</dbReference>
<gene>
    <name evidence="1" type="ordered locus">RBRH_01141</name>
</gene>
<sequence length="59" mass="6789">MPMKCTSELNEVEKRALRELALRHPYEDFRIRGQGLLLLDAGQRVHEIAAQLEVSKKTV</sequence>
<accession>E5ASP6</accession>
<dbReference type="AlphaFoldDB" id="E5ASP6"/>
<evidence type="ECO:0000313" key="2">
    <source>
        <dbReference type="Proteomes" id="UP000007437"/>
    </source>
</evidence>
<dbReference type="HOGENOM" id="CLU_2951469_0_0_4"/>
<proteinExistence type="predicted"/>
<organism evidence="1 2">
    <name type="scientific">Mycetohabitans rhizoxinica (strain DSM 19002 / CIP 109453 / HKI 454)</name>
    <name type="common">Paraburkholderia rhizoxinica</name>
    <dbReference type="NCBI Taxonomy" id="882378"/>
    <lineage>
        <taxon>Bacteria</taxon>
        <taxon>Pseudomonadati</taxon>
        <taxon>Pseudomonadota</taxon>
        <taxon>Betaproteobacteria</taxon>
        <taxon>Burkholderiales</taxon>
        <taxon>Burkholderiaceae</taxon>
        <taxon>Mycetohabitans</taxon>
    </lineage>
</organism>
<dbReference type="EMBL" id="FR687359">
    <property type="protein sequence ID" value="CBW75628.1"/>
    <property type="molecule type" value="Genomic_DNA"/>
</dbReference>